<dbReference type="InterPro" id="IPR013651">
    <property type="entry name" value="ATP-grasp_RimK-type"/>
</dbReference>
<gene>
    <name evidence="3" type="ORF">ABCQ75_10410</name>
</gene>
<evidence type="ECO:0000256" key="1">
    <source>
        <dbReference type="PROSITE-ProRule" id="PRU00409"/>
    </source>
</evidence>
<dbReference type="PANTHER" id="PTHR21621">
    <property type="entry name" value="RIBOSOMAL PROTEIN S6 MODIFICATION PROTEIN"/>
    <property type="match status" value="1"/>
</dbReference>
<dbReference type="PROSITE" id="PS50975">
    <property type="entry name" value="ATP_GRASP"/>
    <property type="match status" value="1"/>
</dbReference>
<evidence type="ECO:0000259" key="2">
    <source>
        <dbReference type="PROSITE" id="PS50975"/>
    </source>
</evidence>
<dbReference type="Proteomes" id="UP001422074">
    <property type="component" value="Unassembled WGS sequence"/>
</dbReference>
<protein>
    <recommendedName>
        <fullName evidence="2">ATP-grasp domain-containing protein</fullName>
    </recommendedName>
</protein>
<dbReference type="Pfam" id="PF08443">
    <property type="entry name" value="RimK"/>
    <property type="match status" value="1"/>
</dbReference>
<dbReference type="EMBL" id="JBDFRB010000008">
    <property type="protein sequence ID" value="MEN2744945.1"/>
    <property type="molecule type" value="Genomic_DNA"/>
</dbReference>
<name>A0ABU9X0J7_9MICC</name>
<evidence type="ECO:0000313" key="3">
    <source>
        <dbReference type="EMBL" id="MEN2744945.1"/>
    </source>
</evidence>
<evidence type="ECO:0000313" key="4">
    <source>
        <dbReference type="Proteomes" id="UP001422074"/>
    </source>
</evidence>
<keyword evidence="4" id="KW-1185">Reference proteome</keyword>
<keyword evidence="1" id="KW-0067">ATP-binding</keyword>
<keyword evidence="1" id="KW-0547">Nucleotide-binding</keyword>
<dbReference type="Gene3D" id="3.30.470.20">
    <property type="entry name" value="ATP-grasp fold, B domain"/>
    <property type="match status" value="1"/>
</dbReference>
<sequence>MILLAGIPSEPPVRLVAERLAERGAPVAVFDQRHWDESWLDAEVRGRRITGALGLPGGEVALESVHGVFTRLMDDSRLPDIEPEPAGSPRREACRSLHAGIAEWFEATGARVLNRARPQASNSSKPYQAQRIRAQGFSVPETLITNDPDAVLRFRERHGRIVYKSASGVRSIVREFGADDAARLALIRWCPTQFQERVPGTDVRVHVVGRRAFATEIASEATDYRYATRDGGSAELRPADLPEPLLERCIGLADSLGLPLAGIDLRLAPEGRVVCFEVNPSPAFSYYESQTGQRISAAIAEWLLDGG</sequence>
<proteinExistence type="predicted"/>
<comment type="caution">
    <text evidence="3">The sequence shown here is derived from an EMBL/GenBank/DDBJ whole genome shotgun (WGS) entry which is preliminary data.</text>
</comment>
<dbReference type="SUPFAM" id="SSF56059">
    <property type="entry name" value="Glutathione synthetase ATP-binding domain-like"/>
    <property type="match status" value="1"/>
</dbReference>
<dbReference type="PANTHER" id="PTHR21621:SF0">
    <property type="entry name" value="BETA-CITRYLGLUTAMATE SYNTHASE B-RELATED"/>
    <property type="match status" value="1"/>
</dbReference>
<reference evidence="3 4" key="1">
    <citation type="submission" date="2024-05" db="EMBL/GenBank/DDBJ databases">
        <title>Sinomonas sp. nov., isolated from a waste landfill.</title>
        <authorList>
            <person name="Zhao Y."/>
        </authorList>
    </citation>
    <scope>NUCLEOTIDE SEQUENCE [LARGE SCALE GENOMIC DNA]</scope>
    <source>
        <strain evidence="3 4">CCTCC AB2014300</strain>
    </source>
</reference>
<accession>A0ABU9X0J7</accession>
<dbReference type="InterPro" id="IPR011761">
    <property type="entry name" value="ATP-grasp"/>
</dbReference>
<organism evidence="3 4">
    <name type="scientific">Sinomonas halotolerans</name>
    <dbReference type="NCBI Taxonomy" id="1644133"/>
    <lineage>
        <taxon>Bacteria</taxon>
        <taxon>Bacillati</taxon>
        <taxon>Actinomycetota</taxon>
        <taxon>Actinomycetes</taxon>
        <taxon>Micrococcales</taxon>
        <taxon>Micrococcaceae</taxon>
        <taxon>Sinomonas</taxon>
    </lineage>
</organism>
<feature type="domain" description="ATP-grasp" evidence="2">
    <location>
        <begin position="129"/>
        <end position="304"/>
    </location>
</feature>
<dbReference type="RefSeq" id="WP_345885300.1">
    <property type="nucleotide sequence ID" value="NZ_JBDFRB010000008.1"/>
</dbReference>